<keyword evidence="2" id="KW-0472">Membrane</keyword>
<feature type="chain" id="PRO_5037427965" evidence="3">
    <location>
        <begin position="23"/>
        <end position="132"/>
    </location>
</feature>
<evidence type="ECO:0000256" key="1">
    <source>
        <dbReference type="SAM" id="MobiDB-lite"/>
    </source>
</evidence>
<dbReference type="Proteomes" id="UP000675163">
    <property type="component" value="Unassembled WGS sequence"/>
</dbReference>
<dbReference type="RefSeq" id="WP_209704447.1">
    <property type="nucleotide sequence ID" value="NZ_JAFIDA010000001.1"/>
</dbReference>
<feature type="region of interest" description="Disordered" evidence="1">
    <location>
        <begin position="107"/>
        <end position="132"/>
    </location>
</feature>
<dbReference type="AlphaFoldDB" id="A0A940PLR1"/>
<comment type="caution">
    <text evidence="4">The sequence shown here is derived from an EMBL/GenBank/DDBJ whole genome shotgun (WGS) entry which is preliminary data.</text>
</comment>
<accession>A0A940PLR1</accession>
<keyword evidence="5" id="KW-1185">Reference proteome</keyword>
<keyword evidence="2" id="KW-1133">Transmembrane helix</keyword>
<feature type="transmembrane region" description="Helical" evidence="2">
    <location>
        <begin position="51"/>
        <end position="71"/>
    </location>
</feature>
<organism evidence="4 5">
    <name type="scientific">Leucobacter exalbidus</name>
    <dbReference type="NCBI Taxonomy" id="662960"/>
    <lineage>
        <taxon>Bacteria</taxon>
        <taxon>Bacillati</taxon>
        <taxon>Actinomycetota</taxon>
        <taxon>Actinomycetes</taxon>
        <taxon>Micrococcales</taxon>
        <taxon>Microbacteriaceae</taxon>
        <taxon>Leucobacter</taxon>
    </lineage>
</organism>
<evidence type="ECO:0000256" key="3">
    <source>
        <dbReference type="SAM" id="SignalP"/>
    </source>
</evidence>
<evidence type="ECO:0000313" key="4">
    <source>
        <dbReference type="EMBL" id="MBP1325418.1"/>
    </source>
</evidence>
<dbReference type="EMBL" id="JAFIDA010000001">
    <property type="protein sequence ID" value="MBP1325418.1"/>
    <property type="molecule type" value="Genomic_DNA"/>
</dbReference>
<evidence type="ECO:0000313" key="5">
    <source>
        <dbReference type="Proteomes" id="UP000675163"/>
    </source>
</evidence>
<feature type="signal peptide" evidence="3">
    <location>
        <begin position="1"/>
        <end position="22"/>
    </location>
</feature>
<gene>
    <name evidence="4" type="ORF">JOF28_000650</name>
</gene>
<keyword evidence="2" id="KW-0812">Transmembrane</keyword>
<name>A0A940PLR1_9MICO</name>
<evidence type="ECO:0000256" key="2">
    <source>
        <dbReference type="SAM" id="Phobius"/>
    </source>
</evidence>
<protein>
    <submittedName>
        <fullName evidence="4">Uncharacterized protein</fullName>
    </submittedName>
</protein>
<reference evidence="4" key="1">
    <citation type="submission" date="2021-02" db="EMBL/GenBank/DDBJ databases">
        <title>Sequencing the genomes of 1000 actinobacteria strains.</title>
        <authorList>
            <person name="Klenk H.-P."/>
        </authorList>
    </citation>
    <scope>NUCLEOTIDE SEQUENCE</scope>
    <source>
        <strain evidence="4">DSM 22850</strain>
    </source>
</reference>
<keyword evidence="3" id="KW-0732">Signal</keyword>
<proteinExistence type="predicted"/>
<sequence length="132" mass="14348">MIDTLLTLTALPLPALTSSALAASAFAASVIDIVPAAFTVSMPWSSDSEGSAALWLLGPGAGIAFYMFHYLRYRNTNQRHAFERETKNTVANVTGDDRLVGRVRDVQNRMVPGDNSSQPRQRLGQATHVTEE</sequence>